<evidence type="ECO:0000313" key="2">
    <source>
        <dbReference type="Proteomes" id="UP000282800"/>
    </source>
</evidence>
<protein>
    <recommendedName>
        <fullName evidence="3">Nitrate/nitrite sensing protein domain-containing protein</fullName>
    </recommendedName>
</protein>
<name>A0A482TXM8_9PSED</name>
<evidence type="ECO:0000313" key="1">
    <source>
        <dbReference type="EMBL" id="RYJ60321.1"/>
    </source>
</evidence>
<proteinExistence type="predicted"/>
<dbReference type="OrthoDB" id="6116083at2"/>
<dbReference type="EMBL" id="RWYU02000009">
    <property type="protein sequence ID" value="RYJ60321.1"/>
    <property type="molecule type" value="Genomic_DNA"/>
</dbReference>
<reference evidence="1 2" key="1">
    <citation type="submission" date="2019-01" db="EMBL/GenBank/DDBJ databases">
        <title>High-quality draft genome of. Pseudomonas songnenensis str. L103, a full-fledged denitrifier isolated from 100 meters deep aquifer in a heavily nitrogen fertilized agricultural area.</title>
        <authorList>
            <person name="Liu M."/>
            <person name="Liu B."/>
        </authorList>
    </citation>
    <scope>NUCLEOTIDE SEQUENCE [LARGE SCALE GENOMIC DNA]</scope>
    <source>
        <strain evidence="1 2">L103</strain>
    </source>
</reference>
<comment type="caution">
    <text evidence="1">The sequence shown here is derived from an EMBL/GenBank/DDBJ whole genome shotgun (WGS) entry which is preliminary data.</text>
</comment>
<accession>A0A482TXM8</accession>
<evidence type="ECO:0008006" key="3">
    <source>
        <dbReference type="Google" id="ProtNLM"/>
    </source>
</evidence>
<dbReference type="AlphaFoldDB" id="A0A482TXM8"/>
<sequence>MTITATLAIACALLLLGHYLNGMASTQYSRRVAGLRLLAVQEDLEILRLLQQHRGLGALSDVAALTLRSAIAANLTQRLQQRAGLPDSYVLTEAWLALRETPTDFESHSVLIETVIDSLAQRASLNHEGATVAQTCRELEAVARLRGLCVIASMQGGCTPAMQGRLEMLCRRIGSGVDMELKRLVGKLERNVVHSAQPRLSPPECFALVTPLIDARLQLIQQRLQHSAAQAQRGLPGGA</sequence>
<dbReference type="Proteomes" id="UP000282800">
    <property type="component" value="Unassembled WGS sequence"/>
</dbReference>
<gene>
    <name evidence="1" type="ORF">EJA06_020110</name>
</gene>
<organism evidence="1 2">
    <name type="scientific">Pseudomonas songnenensis</name>
    <dbReference type="NCBI Taxonomy" id="1176259"/>
    <lineage>
        <taxon>Bacteria</taxon>
        <taxon>Pseudomonadati</taxon>
        <taxon>Pseudomonadota</taxon>
        <taxon>Gammaproteobacteria</taxon>
        <taxon>Pseudomonadales</taxon>
        <taxon>Pseudomonadaceae</taxon>
        <taxon>Pseudomonas</taxon>
    </lineage>
</organism>
<dbReference type="RefSeq" id="WP_126190489.1">
    <property type="nucleotide sequence ID" value="NZ_RWYU02000009.1"/>
</dbReference>